<feature type="transmembrane region" description="Helical" evidence="20">
    <location>
        <begin position="283"/>
        <end position="304"/>
    </location>
</feature>
<evidence type="ECO:0000256" key="11">
    <source>
        <dbReference type="ARBA" id="ARBA00023170"/>
    </source>
</evidence>
<comment type="caution">
    <text evidence="24">The sequence shown here is derived from an EMBL/GenBank/DDBJ whole genome shotgun (WGS) entry which is preliminary data.</text>
</comment>
<dbReference type="InterPro" id="IPR006202">
    <property type="entry name" value="Neur_chan_lig-bd"/>
</dbReference>
<keyword evidence="8" id="KW-0406">Ion transport</keyword>
<evidence type="ECO:0000256" key="16">
    <source>
        <dbReference type="ARBA" id="ARBA00023286"/>
    </source>
</evidence>
<dbReference type="InterPro" id="IPR018000">
    <property type="entry name" value="Neurotransmitter_ion_chnl_CS"/>
</dbReference>
<dbReference type="AlphaFoldDB" id="A0A8J2P984"/>
<accession>A0A8J2P984</accession>
<keyword evidence="4 20" id="KW-0812">Transmembrane</keyword>
<evidence type="ECO:0000256" key="9">
    <source>
        <dbReference type="ARBA" id="ARBA00023136"/>
    </source>
</evidence>
<feature type="transmembrane region" description="Helical" evidence="20">
    <location>
        <begin position="250"/>
        <end position="274"/>
    </location>
</feature>
<name>A0A8J2P984_9HEXA</name>
<evidence type="ECO:0000256" key="21">
    <source>
        <dbReference type="SAM" id="SignalP"/>
    </source>
</evidence>
<keyword evidence="3" id="KW-1003">Cell membrane</keyword>
<evidence type="ECO:0000256" key="19">
    <source>
        <dbReference type="ARBA" id="ARBA00071250"/>
    </source>
</evidence>
<gene>
    <name evidence="24" type="ORF">AFUS01_LOCUS24391</name>
</gene>
<dbReference type="GO" id="GO:0004888">
    <property type="term" value="F:transmembrane signaling receptor activity"/>
    <property type="evidence" value="ECO:0007669"/>
    <property type="project" value="InterPro"/>
</dbReference>
<evidence type="ECO:0000313" key="24">
    <source>
        <dbReference type="EMBL" id="CAG7785787.1"/>
    </source>
</evidence>
<keyword evidence="14" id="KW-0868">Chloride</keyword>
<feature type="domain" description="Neurotransmitter-gated ion-channel transmembrane" evidence="23">
    <location>
        <begin position="257"/>
        <end position="374"/>
    </location>
</feature>
<dbReference type="FunFam" id="2.70.170.10:FF:000021">
    <property type="entry name" value="Gamma-aminobutyric acid receptor isoform 3b"/>
    <property type="match status" value="1"/>
</dbReference>
<keyword evidence="5 21" id="KW-0732">Signal</keyword>
<dbReference type="GO" id="GO:0005254">
    <property type="term" value="F:chloride channel activity"/>
    <property type="evidence" value="ECO:0007669"/>
    <property type="project" value="UniProtKB-KW"/>
</dbReference>
<keyword evidence="11" id="KW-0675">Receptor</keyword>
<evidence type="ECO:0000256" key="1">
    <source>
        <dbReference type="ARBA" id="ARBA00010180"/>
    </source>
</evidence>
<sequence length="465" mass="52817">MYVLAYVMLSFILLLKSTSFLGVSARGNYEATFSGRELGDQITEILNNIRTNYDKRVRPNYGGEPVMVGVTMYVLSISSLSEVEMDFTVDFYFRQTWTDPRLKFQGPPNVNTLSVGSEFIKTMWVPDTFFVNEKKSYFHTATTSNEFLRIHDDGRVLRSIRLTVTASCPMNLQYFPMDRQLCTIEIESFGYTMSDIRYKWQKGHKSVGVSPDVSLPQFKVLGYRQSDVEISLTTGNYSRLACQIQFVRSMGYYLIQIYIPSGLIVVISWVSFWLNRNATPARVALGVTTVLTMTTLMSSTNAALPKISYVKSIDVYLGTCFVMVFASLLEYATVGYMAKRIQMRKNRFLALQKMAEQKKAAMDHHDEHHAKQTVHDPKSYSKGVGTLENTVNGARGGDEENPAHPILPPGKDINKLYGITPSDIDKYSRVVFPVCFICFNLMYWIIYLHISDVVEDDLVLLEATT</sequence>
<dbReference type="GO" id="GO:0045211">
    <property type="term" value="C:postsynaptic membrane"/>
    <property type="evidence" value="ECO:0007669"/>
    <property type="project" value="UniProtKB-SubCell"/>
</dbReference>
<evidence type="ECO:0000256" key="3">
    <source>
        <dbReference type="ARBA" id="ARBA00022475"/>
    </source>
</evidence>
<evidence type="ECO:0000259" key="22">
    <source>
        <dbReference type="Pfam" id="PF02931"/>
    </source>
</evidence>
<evidence type="ECO:0000256" key="2">
    <source>
        <dbReference type="ARBA" id="ARBA00022448"/>
    </source>
</evidence>
<keyword evidence="12" id="KW-0869">Chloride channel</keyword>
<dbReference type="InterPro" id="IPR006029">
    <property type="entry name" value="Neurotrans-gated_channel_TM"/>
</dbReference>
<keyword evidence="2" id="KW-0813">Transport</keyword>
<dbReference type="Pfam" id="PF02932">
    <property type="entry name" value="Neur_chan_memb"/>
    <property type="match status" value="1"/>
</dbReference>
<evidence type="ECO:0000256" key="6">
    <source>
        <dbReference type="ARBA" id="ARBA00022989"/>
    </source>
</evidence>
<keyword evidence="17" id="KW-0407">Ion channel</keyword>
<keyword evidence="9 20" id="KW-0472">Membrane</keyword>
<dbReference type="CDD" id="cd19049">
    <property type="entry name" value="LGIC_TM_anion"/>
    <property type="match status" value="1"/>
</dbReference>
<evidence type="ECO:0000256" key="15">
    <source>
        <dbReference type="ARBA" id="ARBA00023257"/>
    </source>
</evidence>
<dbReference type="FunFam" id="1.20.58.390:FF:000033">
    <property type="entry name" value="Gamma-aminobutyric acid receptor subunit beta"/>
    <property type="match status" value="1"/>
</dbReference>
<evidence type="ECO:0000259" key="23">
    <source>
        <dbReference type="Pfam" id="PF02932"/>
    </source>
</evidence>
<keyword evidence="16" id="KW-1071">Ligand-gated ion channel</keyword>
<keyword evidence="25" id="KW-1185">Reference proteome</keyword>
<dbReference type="Proteomes" id="UP000708208">
    <property type="component" value="Unassembled WGS sequence"/>
</dbReference>
<evidence type="ECO:0000256" key="12">
    <source>
        <dbReference type="ARBA" id="ARBA00023173"/>
    </source>
</evidence>
<dbReference type="GO" id="GO:0005230">
    <property type="term" value="F:extracellular ligand-gated monoatomic ion channel activity"/>
    <property type="evidence" value="ECO:0007669"/>
    <property type="project" value="InterPro"/>
</dbReference>
<dbReference type="GO" id="GO:0034707">
    <property type="term" value="C:chloride channel complex"/>
    <property type="evidence" value="ECO:0007669"/>
    <property type="project" value="UniProtKB-KW"/>
</dbReference>
<evidence type="ECO:0000256" key="13">
    <source>
        <dbReference type="ARBA" id="ARBA00023180"/>
    </source>
</evidence>
<feature type="chain" id="PRO_5035217176" description="Gamma-aminobutyric acid receptor subunit beta" evidence="21">
    <location>
        <begin position="26"/>
        <end position="465"/>
    </location>
</feature>
<dbReference type="CDD" id="cd19008">
    <property type="entry name" value="LGIC_ECD_GABAR_RDL-like"/>
    <property type="match status" value="1"/>
</dbReference>
<dbReference type="Pfam" id="PF02931">
    <property type="entry name" value="Neur_chan_LBD"/>
    <property type="match status" value="1"/>
</dbReference>
<protein>
    <recommendedName>
        <fullName evidence="19">Gamma-aminobutyric acid receptor subunit beta</fullName>
    </recommendedName>
</protein>
<dbReference type="OrthoDB" id="8890589at2759"/>
<evidence type="ECO:0000256" key="10">
    <source>
        <dbReference type="ARBA" id="ARBA00023157"/>
    </source>
</evidence>
<feature type="transmembrane region" description="Helical" evidence="20">
    <location>
        <begin position="316"/>
        <end position="338"/>
    </location>
</feature>
<keyword evidence="7" id="KW-0770">Synapse</keyword>
<proteinExistence type="inferred from homology"/>
<feature type="signal peptide" evidence="21">
    <location>
        <begin position="1"/>
        <end position="25"/>
    </location>
</feature>
<comment type="subcellular location">
    <subcellularLocation>
        <location evidence="18">Postsynaptic cell membrane</location>
        <topology evidence="18">Multi-pass membrane protein</topology>
    </subcellularLocation>
</comment>
<evidence type="ECO:0000256" key="4">
    <source>
        <dbReference type="ARBA" id="ARBA00022692"/>
    </source>
</evidence>
<feature type="transmembrane region" description="Helical" evidence="20">
    <location>
        <begin position="430"/>
        <end position="450"/>
    </location>
</feature>
<evidence type="ECO:0000256" key="7">
    <source>
        <dbReference type="ARBA" id="ARBA00023018"/>
    </source>
</evidence>
<evidence type="ECO:0000256" key="8">
    <source>
        <dbReference type="ARBA" id="ARBA00023065"/>
    </source>
</evidence>
<evidence type="ECO:0000256" key="18">
    <source>
        <dbReference type="ARBA" id="ARBA00034104"/>
    </source>
</evidence>
<reference evidence="24" key="1">
    <citation type="submission" date="2021-06" db="EMBL/GenBank/DDBJ databases">
        <authorList>
            <person name="Hodson N. C."/>
            <person name="Mongue J. A."/>
            <person name="Jaron S. K."/>
        </authorList>
    </citation>
    <scope>NUCLEOTIDE SEQUENCE</scope>
</reference>
<evidence type="ECO:0000256" key="5">
    <source>
        <dbReference type="ARBA" id="ARBA00022729"/>
    </source>
</evidence>
<dbReference type="PROSITE" id="PS00236">
    <property type="entry name" value="NEUROTR_ION_CHANNEL"/>
    <property type="match status" value="1"/>
</dbReference>
<keyword evidence="6 20" id="KW-1133">Transmembrane helix</keyword>
<dbReference type="NCBIfam" id="TIGR00860">
    <property type="entry name" value="LIC"/>
    <property type="match status" value="1"/>
</dbReference>
<dbReference type="PANTHER" id="PTHR18945">
    <property type="entry name" value="NEUROTRANSMITTER GATED ION CHANNEL"/>
    <property type="match status" value="1"/>
</dbReference>
<dbReference type="EMBL" id="CAJVCH010303905">
    <property type="protein sequence ID" value="CAG7785787.1"/>
    <property type="molecule type" value="Genomic_DNA"/>
</dbReference>
<comment type="similarity">
    <text evidence="1">Belongs to the ligand-gated ion channel (TC 1.A.9) family. Gamma-aminobutyric acid receptor (TC 1.A.9.5) subfamily.</text>
</comment>
<dbReference type="InterPro" id="IPR006201">
    <property type="entry name" value="Neur_channel"/>
</dbReference>
<evidence type="ECO:0000256" key="14">
    <source>
        <dbReference type="ARBA" id="ARBA00023214"/>
    </source>
</evidence>
<feature type="domain" description="Neurotransmitter-gated ion-channel ligand-binding" evidence="22">
    <location>
        <begin position="43"/>
        <end position="244"/>
    </location>
</feature>
<keyword evidence="15" id="KW-0628">Postsynaptic cell membrane</keyword>
<evidence type="ECO:0000256" key="17">
    <source>
        <dbReference type="ARBA" id="ARBA00023303"/>
    </source>
</evidence>
<evidence type="ECO:0000313" key="25">
    <source>
        <dbReference type="Proteomes" id="UP000708208"/>
    </source>
</evidence>
<keyword evidence="13" id="KW-0325">Glycoprotein</keyword>
<organism evidence="24 25">
    <name type="scientific">Allacma fusca</name>
    <dbReference type="NCBI Taxonomy" id="39272"/>
    <lineage>
        <taxon>Eukaryota</taxon>
        <taxon>Metazoa</taxon>
        <taxon>Ecdysozoa</taxon>
        <taxon>Arthropoda</taxon>
        <taxon>Hexapoda</taxon>
        <taxon>Collembola</taxon>
        <taxon>Symphypleona</taxon>
        <taxon>Sminthuridae</taxon>
        <taxon>Allacma</taxon>
    </lineage>
</organism>
<keyword evidence="10" id="KW-1015">Disulfide bond</keyword>
<evidence type="ECO:0000256" key="20">
    <source>
        <dbReference type="SAM" id="Phobius"/>
    </source>
</evidence>